<dbReference type="PANTHER" id="PTHR12616:SF8">
    <property type="entry name" value="VACUOLAR PROTEIN SORTING-ASSOCIATED PROTEIN 8 HOMOLOG"/>
    <property type="match status" value="1"/>
</dbReference>
<dbReference type="InterPro" id="IPR059070">
    <property type="entry name" value="TPR_VPS8_2"/>
</dbReference>
<evidence type="ECO:0000256" key="2">
    <source>
        <dbReference type="SAM" id="MobiDB-lite"/>
    </source>
</evidence>
<proteinExistence type="inferred from homology"/>
<feature type="compositionally biased region" description="Low complexity" evidence="2">
    <location>
        <begin position="149"/>
        <end position="164"/>
    </location>
</feature>
<dbReference type="GO" id="GO:0005770">
    <property type="term" value="C:late endosome"/>
    <property type="evidence" value="ECO:0007669"/>
    <property type="project" value="TreeGrafter"/>
</dbReference>
<evidence type="ECO:0000313" key="6">
    <source>
        <dbReference type="Proteomes" id="UP000285146"/>
    </source>
</evidence>
<protein>
    <submittedName>
        <fullName evidence="5">Uncharacterized protein</fullName>
    </submittedName>
</protein>
<evidence type="ECO:0000259" key="3">
    <source>
        <dbReference type="Pfam" id="PF12816"/>
    </source>
</evidence>
<feature type="compositionally biased region" description="Basic and acidic residues" evidence="2">
    <location>
        <begin position="1572"/>
        <end position="1586"/>
    </location>
</feature>
<sequence>MSASPDEREDVAGEEMTDRADLSDNQARVGEEDHVSTEHPADHHISDLLEEELQQTSEEPPESNGLANRYKEILHEEADAVSENGSADALPRRAGSPVDSTVSIPDDSPSVQGSVFSSPSSSILPSLASRPRLGSPVPSFRPFDRRFQSRISSPSNLSPRPSSPAFLSNNSRHASLTGQLTFDSGDTETPSPPWEVVRWTRLRKLNGQAFSEVGKRNFGSPTCLAVSAHVILGTSKGIILIFDYNQNLKMIIGPGTRAVESGAITSIAISADHSTIGGGHANGSIFTWDTSRASRPFLYIPPLDAAQLQDRTIDGHVSGVAVTHLGFLGTRHTALVSADDRGMAFSHLATRGTGSFGRTVKTTRILGRYPDSDPAPTGKPLKPSTVLAFTALPLGNIERATDGMGLTAMLTPYLLVIVSTTPVAQTQHKSARPKEVAAHSAMTGCLAWFPAVKLKVPDPTTGGQVARAKLAYCWSNVLTVLDVEEVPAEESDKPPSLKFKARSRWKCEEAIVAVQWLSRSVLTVLTISQRLIVLEDRSMRMTEAFDLIGRHIYHVDLFSKQLHTLVEQLDEEDTSMHGVVADAFYMSFKTYKNRIFLLGFNDVSIGTLSNWADRLIALMENGDYVGAIELATSYYTGDADKLTVGLPENTEVRHSMVRDKLLEIMSASLKYAFGQRQRNPAATDDHHLQELSETCFTACQSIGDPDFLFDEMYEWYEDAGVQGIFLETIEPYILEQTIPAVPPAVVKAMVTHYVSKGLESRLEEMICHMDTATLDLDQVTTLCKQHGLYEALIYVWNRALDDYITPLIDLLALLVPLMRSVDEAPGNVLDEEQSAVSALKIFPYLSYILTGRVYPTGDTINREPAMEAKAELYWFLFSGSSIVWPKGSNKRLLTRPNQAEEPSFPYLRMILKFDAPSFLSALNEAFEDSFLNDSPEKQITGGAREDLPEEQIFGLTVDRQYIVSILIEIMNPEDFAPEDTIYLDMFIARNLPKYPQYLLLPGSALTKVLTGLCNYPGADLADDAQLSAEYLLSAYQPPDLPTLIPLFTKAGFYRILKRQYRLDKQYGKLVQTYFEDPVDKDGIFGCISDCLRPRAGLSKRQVQEVHQVIRENSKQLVELDPAQAAEVIEAGAPELHRHVLDSTADEPELQFTYLKAILEPEAERPDGFKPSVERDMIEQYVQLMCKFEPAHVSDFVGIVQSTNLRLERLLPTMEETGVIDAAIVLMAREGQVQEAMDRLVRQLDTLESALQGLLTGAEKEDTVAGLQSATEDLLIGLQKYTHVGIWLCQGQTKTAKKSTALQKKQKSQSRDELSKDEILWLSLIDATVQITRRLSIAIQQVNDQAALKAEKGKQVNGDTTREEGIDTEKLVTLLRSLVQHTFTALLTATTTPSTPQIGSTSHVLSPATTAGGDNLAFLRILRAFLTKAAASSPNLADLRAVLQSIFAAYAYEESILRLSNRLLDRSLFVSVKQATQLRQRGWRPRGSVCEACGLRVWGPGAISAGIIDAWEEKAAAEERRRKDKLEEAGKKAERGKGREDAGREGMFEHGGVNGSNSKGKGKGSVPLTPESFEARAEEHDEGHHSEVGQQVSSTSQGTGNEQQKLQSLVVLACRHIYHQSCLEALQPKDELTGARRHVDDYGREREYRCPIDG</sequence>
<dbReference type="InterPro" id="IPR015943">
    <property type="entry name" value="WD40/YVTN_repeat-like_dom_sf"/>
</dbReference>
<feature type="region of interest" description="Disordered" evidence="2">
    <location>
        <begin position="1"/>
        <end position="170"/>
    </location>
</feature>
<evidence type="ECO:0000259" key="4">
    <source>
        <dbReference type="Pfam" id="PF25066"/>
    </source>
</evidence>
<keyword evidence="6" id="KW-1185">Reference proteome</keyword>
<evidence type="ECO:0000256" key="1">
    <source>
        <dbReference type="ARBA" id="ARBA00009422"/>
    </source>
</evidence>
<dbReference type="Proteomes" id="UP000285146">
    <property type="component" value="Unassembled WGS sequence"/>
</dbReference>
<dbReference type="InParanoid" id="A0A423XNS5"/>
<dbReference type="GO" id="GO:0006623">
    <property type="term" value="P:protein targeting to vacuole"/>
    <property type="evidence" value="ECO:0007669"/>
    <property type="project" value="InterPro"/>
</dbReference>
<dbReference type="GO" id="GO:0030897">
    <property type="term" value="C:HOPS complex"/>
    <property type="evidence" value="ECO:0007669"/>
    <property type="project" value="TreeGrafter"/>
</dbReference>
<dbReference type="Pfam" id="PF12816">
    <property type="entry name" value="TPR_Vps8"/>
    <property type="match status" value="1"/>
</dbReference>
<name>A0A423XNS5_9PEZI</name>
<dbReference type="OrthoDB" id="289913at2759"/>
<dbReference type="Gene3D" id="2.130.10.10">
    <property type="entry name" value="YVTN repeat-like/Quinoprotein amine dehydrogenase"/>
    <property type="match status" value="1"/>
</dbReference>
<dbReference type="InterPro" id="IPR036322">
    <property type="entry name" value="WD40_repeat_dom_sf"/>
</dbReference>
<dbReference type="SUPFAM" id="SSF50978">
    <property type="entry name" value="WD40 repeat-like"/>
    <property type="match status" value="1"/>
</dbReference>
<feature type="compositionally biased region" description="Low complexity" evidence="2">
    <location>
        <begin position="108"/>
        <end position="131"/>
    </location>
</feature>
<feature type="compositionally biased region" description="Basic and acidic residues" evidence="2">
    <location>
        <begin position="1519"/>
        <end position="1547"/>
    </location>
</feature>
<dbReference type="GO" id="GO:0034058">
    <property type="term" value="P:endosomal vesicle fusion"/>
    <property type="evidence" value="ECO:0007669"/>
    <property type="project" value="TreeGrafter"/>
</dbReference>
<feature type="compositionally biased region" description="Polar residues" evidence="2">
    <location>
        <begin position="1587"/>
        <end position="1600"/>
    </location>
</feature>
<dbReference type="Pfam" id="PF25066">
    <property type="entry name" value="TPR_VPS8_2"/>
    <property type="match status" value="1"/>
</dbReference>
<gene>
    <name evidence="5" type="ORF">VPNG_00471</name>
</gene>
<feature type="compositionally biased region" description="Basic and acidic residues" evidence="2">
    <location>
        <begin position="69"/>
        <end position="78"/>
    </location>
</feature>
<feature type="domain" description="VPS8-like TPR-like repeats" evidence="4">
    <location>
        <begin position="1267"/>
        <end position="1478"/>
    </location>
</feature>
<feature type="region of interest" description="Disordered" evidence="2">
    <location>
        <begin position="1519"/>
        <end position="1600"/>
    </location>
</feature>
<feature type="domain" description="Vacuolar protein sorting-associated protein 8 central" evidence="3">
    <location>
        <begin position="724"/>
        <end position="926"/>
    </location>
</feature>
<dbReference type="PANTHER" id="PTHR12616">
    <property type="entry name" value="VACUOLAR PROTEIN SORTING VPS41"/>
    <property type="match status" value="1"/>
</dbReference>
<dbReference type="Pfam" id="PF23410">
    <property type="entry name" value="Beta-prop_VPS8"/>
    <property type="match status" value="1"/>
</dbReference>
<accession>A0A423XNS5</accession>
<comment type="caution">
    <text evidence="5">The sequence shown here is derived from an EMBL/GenBank/DDBJ whole genome shotgun (WGS) entry which is preliminary data.</text>
</comment>
<comment type="similarity">
    <text evidence="1">Belongs to the VPS8 family.</text>
</comment>
<dbReference type="EMBL" id="LKEB01000001">
    <property type="protein sequence ID" value="ROW18199.1"/>
    <property type="molecule type" value="Genomic_DNA"/>
</dbReference>
<dbReference type="FunCoup" id="A0A423XNS5">
    <property type="interactions" value="81"/>
</dbReference>
<organism evidence="5 6">
    <name type="scientific">Cytospora leucostoma</name>
    <dbReference type="NCBI Taxonomy" id="1230097"/>
    <lineage>
        <taxon>Eukaryota</taxon>
        <taxon>Fungi</taxon>
        <taxon>Dikarya</taxon>
        <taxon>Ascomycota</taxon>
        <taxon>Pezizomycotina</taxon>
        <taxon>Sordariomycetes</taxon>
        <taxon>Sordariomycetidae</taxon>
        <taxon>Diaporthales</taxon>
        <taxon>Cytosporaceae</taxon>
        <taxon>Cytospora</taxon>
    </lineage>
</organism>
<reference evidence="5 6" key="1">
    <citation type="submission" date="2015-09" db="EMBL/GenBank/DDBJ databases">
        <title>Host preference determinants of Valsa canker pathogens revealed by comparative genomics.</title>
        <authorList>
            <person name="Yin Z."/>
            <person name="Huang L."/>
        </authorList>
    </citation>
    <scope>NUCLEOTIDE SEQUENCE [LARGE SCALE GENOMIC DNA]</scope>
    <source>
        <strain evidence="5 6">SXYLt</strain>
    </source>
</reference>
<dbReference type="InterPro" id="IPR045111">
    <property type="entry name" value="Vps41/Vps8"/>
</dbReference>
<dbReference type="STRING" id="1230097.A0A423XNS5"/>
<dbReference type="InterPro" id="IPR025941">
    <property type="entry name" value="Vps8_central_dom"/>
</dbReference>
<evidence type="ECO:0000313" key="5">
    <source>
        <dbReference type="EMBL" id="ROW18199.1"/>
    </source>
</evidence>
<feature type="compositionally biased region" description="Basic and acidic residues" evidence="2">
    <location>
        <begin position="29"/>
        <end position="47"/>
    </location>
</feature>